<dbReference type="Pfam" id="PF05368">
    <property type="entry name" value="NmrA"/>
    <property type="match status" value="1"/>
</dbReference>
<dbReference type="PANTHER" id="PTHR47129:SF1">
    <property type="entry name" value="NMRA-LIKE DOMAIN-CONTAINING PROTEIN"/>
    <property type="match status" value="1"/>
</dbReference>
<dbReference type="Proteomes" id="UP000320300">
    <property type="component" value="Unassembled WGS sequence"/>
</dbReference>
<evidence type="ECO:0000313" key="2">
    <source>
        <dbReference type="EMBL" id="SMO97273.1"/>
    </source>
</evidence>
<dbReference type="AlphaFoldDB" id="A0A521FM58"/>
<organism evidence="2 3">
    <name type="scientific">Pedobacter westerhofensis</name>
    <dbReference type="NCBI Taxonomy" id="425512"/>
    <lineage>
        <taxon>Bacteria</taxon>
        <taxon>Pseudomonadati</taxon>
        <taxon>Bacteroidota</taxon>
        <taxon>Sphingobacteriia</taxon>
        <taxon>Sphingobacteriales</taxon>
        <taxon>Sphingobacteriaceae</taxon>
        <taxon>Pedobacter</taxon>
    </lineage>
</organism>
<dbReference type="RefSeq" id="WP_142530662.1">
    <property type="nucleotide sequence ID" value="NZ_CBCSJO010000013.1"/>
</dbReference>
<dbReference type="InterPro" id="IPR052718">
    <property type="entry name" value="NmrA-type_oxidoreductase"/>
</dbReference>
<sequence length="232" mass="24682">MILITGSTGALGAETIKALLRIIPSEQIVALARNPEKAQELVDAGITVRQGDYSDYNSLLAAFAGIDKLLMISSPAFSDQSFEANTILAAKNAGIKYVLYTGIQGKKESGWVIPGVTEREVNMEKLLAASGLSYTIALNALYIDVIPFLLGPGVIEKGVLFPSGDGAAAVASRSDLGEALAKIITADHKYPLQVTLANSQSWSRQDIARILSEITGKDIPVVDLPVDEYVAY</sequence>
<dbReference type="PANTHER" id="PTHR47129">
    <property type="entry name" value="QUINONE OXIDOREDUCTASE 2"/>
    <property type="match status" value="1"/>
</dbReference>
<dbReference type="OrthoDB" id="9780595at2"/>
<evidence type="ECO:0000259" key="1">
    <source>
        <dbReference type="Pfam" id="PF05368"/>
    </source>
</evidence>
<dbReference type="SUPFAM" id="SSF51735">
    <property type="entry name" value="NAD(P)-binding Rossmann-fold domains"/>
    <property type="match status" value="1"/>
</dbReference>
<accession>A0A521FM58</accession>
<dbReference type="Gene3D" id="3.40.50.720">
    <property type="entry name" value="NAD(P)-binding Rossmann-like Domain"/>
    <property type="match status" value="1"/>
</dbReference>
<dbReference type="InterPro" id="IPR008030">
    <property type="entry name" value="NmrA-like"/>
</dbReference>
<feature type="domain" description="NmrA-like" evidence="1">
    <location>
        <begin position="2"/>
        <end position="226"/>
    </location>
</feature>
<dbReference type="InterPro" id="IPR036291">
    <property type="entry name" value="NAD(P)-bd_dom_sf"/>
</dbReference>
<dbReference type="EMBL" id="FXTN01000014">
    <property type="protein sequence ID" value="SMO97273.1"/>
    <property type="molecule type" value="Genomic_DNA"/>
</dbReference>
<keyword evidence="3" id="KW-1185">Reference proteome</keyword>
<protein>
    <submittedName>
        <fullName evidence="2">NAD(P)H dehydrogenase (Quinone)</fullName>
    </submittedName>
</protein>
<dbReference type="Gene3D" id="3.90.25.10">
    <property type="entry name" value="UDP-galactose 4-epimerase, domain 1"/>
    <property type="match status" value="1"/>
</dbReference>
<name>A0A521FM58_9SPHI</name>
<proteinExistence type="predicted"/>
<gene>
    <name evidence="2" type="ORF">SAMN06265348_1148</name>
</gene>
<evidence type="ECO:0000313" key="3">
    <source>
        <dbReference type="Proteomes" id="UP000320300"/>
    </source>
</evidence>
<reference evidence="2 3" key="1">
    <citation type="submission" date="2017-05" db="EMBL/GenBank/DDBJ databases">
        <authorList>
            <person name="Varghese N."/>
            <person name="Submissions S."/>
        </authorList>
    </citation>
    <scope>NUCLEOTIDE SEQUENCE [LARGE SCALE GENOMIC DNA]</scope>
    <source>
        <strain evidence="2 3">DSM 19036</strain>
    </source>
</reference>